<dbReference type="GO" id="GO:0006950">
    <property type="term" value="P:response to stress"/>
    <property type="evidence" value="ECO:0007669"/>
    <property type="project" value="UniProtKB-ARBA"/>
</dbReference>
<accession>A0A5C5XXZ5</accession>
<dbReference type="EMBL" id="SJPO01000012">
    <property type="protein sequence ID" value="TWT67744.1"/>
    <property type="molecule type" value="Genomic_DNA"/>
</dbReference>
<dbReference type="PROSITE" id="PS51352">
    <property type="entry name" value="THIOREDOXIN_2"/>
    <property type="match status" value="1"/>
</dbReference>
<dbReference type="Gene3D" id="1.25.40.10">
    <property type="entry name" value="Tetratricopeptide repeat domain"/>
    <property type="match status" value="1"/>
</dbReference>
<dbReference type="PANTHER" id="PTHR42852:SF17">
    <property type="entry name" value="THIOREDOXIN-LIKE PROTEIN HI_1115"/>
    <property type="match status" value="1"/>
</dbReference>
<comment type="caution">
    <text evidence="3">The sequence shown here is derived from an EMBL/GenBank/DDBJ whole genome shotgun (WGS) entry which is preliminary data.</text>
</comment>
<evidence type="ECO:0000256" key="1">
    <source>
        <dbReference type="SAM" id="SignalP"/>
    </source>
</evidence>
<evidence type="ECO:0000259" key="2">
    <source>
        <dbReference type="PROSITE" id="PS51352"/>
    </source>
</evidence>
<dbReference type="Gene3D" id="3.40.30.10">
    <property type="entry name" value="Glutaredoxin"/>
    <property type="match status" value="1"/>
</dbReference>
<dbReference type="InterPro" id="IPR013766">
    <property type="entry name" value="Thioredoxin_domain"/>
</dbReference>
<dbReference type="Proteomes" id="UP000318478">
    <property type="component" value="Unassembled WGS sequence"/>
</dbReference>
<dbReference type="GO" id="GO:0016491">
    <property type="term" value="F:oxidoreductase activity"/>
    <property type="evidence" value="ECO:0007669"/>
    <property type="project" value="InterPro"/>
</dbReference>
<organism evidence="3 4">
    <name type="scientific">Posidoniimonas polymericola</name>
    <dbReference type="NCBI Taxonomy" id="2528002"/>
    <lineage>
        <taxon>Bacteria</taxon>
        <taxon>Pseudomonadati</taxon>
        <taxon>Planctomycetota</taxon>
        <taxon>Planctomycetia</taxon>
        <taxon>Pirellulales</taxon>
        <taxon>Lacipirellulaceae</taxon>
        <taxon>Posidoniimonas</taxon>
    </lineage>
</organism>
<dbReference type="Pfam" id="PF08534">
    <property type="entry name" value="Redoxin"/>
    <property type="match status" value="1"/>
</dbReference>
<proteinExistence type="predicted"/>
<reference evidence="3 4" key="1">
    <citation type="submission" date="2019-02" db="EMBL/GenBank/DDBJ databases">
        <title>Deep-cultivation of Planctomycetes and their phenomic and genomic characterization uncovers novel biology.</title>
        <authorList>
            <person name="Wiegand S."/>
            <person name="Jogler M."/>
            <person name="Boedeker C."/>
            <person name="Pinto D."/>
            <person name="Vollmers J."/>
            <person name="Rivas-Marin E."/>
            <person name="Kohn T."/>
            <person name="Peeters S.H."/>
            <person name="Heuer A."/>
            <person name="Rast P."/>
            <person name="Oberbeckmann S."/>
            <person name="Bunk B."/>
            <person name="Jeske O."/>
            <person name="Meyerdierks A."/>
            <person name="Storesund J.E."/>
            <person name="Kallscheuer N."/>
            <person name="Luecker S."/>
            <person name="Lage O.M."/>
            <person name="Pohl T."/>
            <person name="Merkel B.J."/>
            <person name="Hornburger P."/>
            <person name="Mueller R.-W."/>
            <person name="Bruemmer F."/>
            <person name="Labrenz M."/>
            <person name="Spormann A.M."/>
            <person name="Op Den Camp H."/>
            <person name="Overmann J."/>
            <person name="Amann R."/>
            <person name="Jetten M.S.M."/>
            <person name="Mascher T."/>
            <person name="Medema M.H."/>
            <person name="Devos D.P."/>
            <person name="Kaster A.-K."/>
            <person name="Ovreas L."/>
            <person name="Rohde M."/>
            <person name="Galperin M.Y."/>
            <person name="Jogler C."/>
        </authorList>
    </citation>
    <scope>NUCLEOTIDE SEQUENCE [LARGE SCALE GENOMIC DNA]</scope>
    <source>
        <strain evidence="3 4">Pla123a</strain>
    </source>
</reference>
<keyword evidence="1" id="KW-0732">Signal</keyword>
<dbReference type="InterPro" id="IPR036249">
    <property type="entry name" value="Thioredoxin-like_sf"/>
</dbReference>
<protein>
    <submittedName>
        <fullName evidence="3">Thiol-disulfide oxidoreductase ResA</fullName>
    </submittedName>
</protein>
<dbReference type="InterPro" id="IPR011990">
    <property type="entry name" value="TPR-like_helical_dom_sf"/>
</dbReference>
<dbReference type="InterPro" id="IPR050553">
    <property type="entry name" value="Thioredoxin_ResA/DsbE_sf"/>
</dbReference>
<dbReference type="InterPro" id="IPR013740">
    <property type="entry name" value="Redoxin"/>
</dbReference>
<evidence type="ECO:0000313" key="3">
    <source>
        <dbReference type="EMBL" id="TWT67744.1"/>
    </source>
</evidence>
<gene>
    <name evidence="3" type="primary">resA_5</name>
    <name evidence="3" type="ORF">Pla123a_43020</name>
</gene>
<keyword evidence="4" id="KW-1185">Reference proteome</keyword>
<feature type="chain" id="PRO_5023130965" evidence="1">
    <location>
        <begin position="25"/>
        <end position="627"/>
    </location>
</feature>
<feature type="signal peptide" evidence="1">
    <location>
        <begin position="1"/>
        <end position="24"/>
    </location>
</feature>
<dbReference type="PANTHER" id="PTHR42852">
    <property type="entry name" value="THIOL:DISULFIDE INTERCHANGE PROTEIN DSBE"/>
    <property type="match status" value="1"/>
</dbReference>
<name>A0A5C5XXZ5_9BACT</name>
<dbReference type="RefSeq" id="WP_146590739.1">
    <property type="nucleotide sequence ID" value="NZ_SJPO01000012.1"/>
</dbReference>
<dbReference type="SUPFAM" id="SSF52833">
    <property type="entry name" value="Thioredoxin-like"/>
    <property type="match status" value="1"/>
</dbReference>
<feature type="domain" description="Thioredoxin" evidence="2">
    <location>
        <begin position="487"/>
        <end position="627"/>
    </location>
</feature>
<dbReference type="AlphaFoldDB" id="A0A5C5XXZ5"/>
<sequence length="627" mass="69327" precursor="true">MPHAPLRIGATAALLLAASSPLTAAPPTPELALSISPLHTVDYDQPTKDEIKACKVEPEKVGSASSWVVRTADGKLLRRFSDTNGDNQPDAWCYFKDGLEVYRDVDTNFDRKADQHRWFNTGGMKWGVDKNQDQAIDYWKRISPQEIGEELVEAIKTKDQAAFERLLLSEAELRSLEVSPTLRAQFARRVQEAAKSFGELATRQQTLSASSRYIDFGAARPGAIPVPPGEDGPEAIVYEGASALVETNGKSEQLQLGVLIQAGEAWRLVDAPQIGGENVELSGVFALSRYSSTNPSAAAPPSDKVQELMEGLEKLDARRAGLPPQEAAKLIDQREELLLQLVQATDDPQLREQWFTQLADMYSSAAMEGAYPKGVERLDQLGKLLVKEKASSEVTAHIAYLRIWTDWILQSQNPKLDFARVQDNWVKQLQSFAKQNRGTADAAEACLQLGMTLEFAGETDESLEWYETLAKEYAGTPRGEKGRGAVRRLNSVGKQISLSGPTLDGRSIDLKQLRGKHVLIQYWATWYPSNKTEMAVINQALSKYAKSGFTVLGVNLDSSPADAKAYLAENRYPWPNIYDQDGLEGRLATEMGVMTPPLMILVNDKGEVVNRNVHVSELDAELKRVLR</sequence>
<evidence type="ECO:0000313" key="4">
    <source>
        <dbReference type="Proteomes" id="UP000318478"/>
    </source>
</evidence>
<dbReference type="OrthoDB" id="252709at2"/>
<dbReference type="CDD" id="cd02966">
    <property type="entry name" value="TlpA_like_family"/>
    <property type="match status" value="1"/>
</dbReference>